<evidence type="ECO:0000313" key="5">
    <source>
        <dbReference type="Proteomes" id="UP000693970"/>
    </source>
</evidence>
<accession>A0A9K3LUF0</accession>
<dbReference type="EMBL" id="JAGRRH010000006">
    <property type="protein sequence ID" value="KAG7368272.1"/>
    <property type="molecule type" value="Genomic_DNA"/>
</dbReference>
<dbReference type="OrthoDB" id="286301at2759"/>
<evidence type="ECO:0000256" key="1">
    <source>
        <dbReference type="SAM" id="MobiDB-lite"/>
    </source>
</evidence>
<comment type="caution">
    <text evidence="4">The sequence shown here is derived from an EMBL/GenBank/DDBJ whole genome shotgun (WGS) entry which is preliminary data.</text>
</comment>
<dbReference type="AlphaFoldDB" id="A0A9K3LUF0"/>
<dbReference type="InterPro" id="IPR050904">
    <property type="entry name" value="Adhesion/Biosynth-related"/>
</dbReference>
<feature type="chain" id="PRO_5039907131" evidence="2">
    <location>
        <begin position="33"/>
        <end position="436"/>
    </location>
</feature>
<feature type="compositionally biased region" description="Basic and acidic residues" evidence="1">
    <location>
        <begin position="421"/>
        <end position="436"/>
    </location>
</feature>
<organism evidence="4 5">
    <name type="scientific">Nitzschia inconspicua</name>
    <dbReference type="NCBI Taxonomy" id="303405"/>
    <lineage>
        <taxon>Eukaryota</taxon>
        <taxon>Sar</taxon>
        <taxon>Stramenopiles</taxon>
        <taxon>Ochrophyta</taxon>
        <taxon>Bacillariophyta</taxon>
        <taxon>Bacillariophyceae</taxon>
        <taxon>Bacillariophycidae</taxon>
        <taxon>Bacillariales</taxon>
        <taxon>Bacillariaceae</taxon>
        <taxon>Nitzschia</taxon>
    </lineage>
</organism>
<evidence type="ECO:0000313" key="4">
    <source>
        <dbReference type="EMBL" id="KAG7368272.1"/>
    </source>
</evidence>
<dbReference type="PROSITE" id="PS50213">
    <property type="entry name" value="FAS1"/>
    <property type="match status" value="2"/>
</dbReference>
<sequence length="436" mass="47247">MSLFHIEVTLSLSAVLFLFLSMILSSIPCSTARLLQNSGNVMNLIQNDPELAFISVLLEIAELDDAIVNGGVSETQLTIFGPINNAFRSVSEELLTYLLTDDQWNTHLMSLLGYHIVADQVVLDLDETAENIFGKELTLTISSSDSSVMVNGYAKILNSAETEDGAVYAIDSLLDPGWLNRNLRGVLEAESSRLSTLSSMIARVDTMSNLATSSAPYTLFAPTNSAFANSDLDFVVNNLDPSFIDDVLGYHLVPGIYSEEDLTMLGVQPLITMSGETLVVTSDPALQIISVNGHLVIASDLLANNGVIHIVDGVLSDQPPVEIDPKDAELCEFEKYMEESIGATMGVKCNCQIIGNTVQLSCNEGSGQRCVPKFGICNSDVDGQRCCSPTQRRCVRGQCRDSRQPERVRVGTNAGGAAGRLQRDRNNKNNERTSVP</sequence>
<gene>
    <name evidence="4" type="ORF">IV203_031015</name>
</gene>
<dbReference type="InterPro" id="IPR000782">
    <property type="entry name" value="FAS1_domain"/>
</dbReference>
<evidence type="ECO:0000256" key="2">
    <source>
        <dbReference type="SAM" id="SignalP"/>
    </source>
</evidence>
<dbReference type="Pfam" id="PF02469">
    <property type="entry name" value="Fasciclin"/>
    <property type="match status" value="2"/>
</dbReference>
<proteinExistence type="predicted"/>
<keyword evidence="5" id="KW-1185">Reference proteome</keyword>
<protein>
    <submittedName>
        <fullName evidence="4">Beta-Ig-H3/fasciclin</fullName>
    </submittedName>
</protein>
<feature type="region of interest" description="Disordered" evidence="1">
    <location>
        <begin position="404"/>
        <end position="436"/>
    </location>
</feature>
<name>A0A9K3LUF0_9STRA</name>
<dbReference type="GO" id="GO:0005615">
    <property type="term" value="C:extracellular space"/>
    <property type="evidence" value="ECO:0007669"/>
    <property type="project" value="TreeGrafter"/>
</dbReference>
<dbReference type="PANTHER" id="PTHR10900">
    <property type="entry name" value="PERIOSTIN-RELATED"/>
    <property type="match status" value="1"/>
</dbReference>
<feature type="domain" description="FAS1" evidence="3">
    <location>
        <begin position="38"/>
        <end position="174"/>
    </location>
</feature>
<evidence type="ECO:0000259" key="3">
    <source>
        <dbReference type="PROSITE" id="PS50213"/>
    </source>
</evidence>
<reference evidence="4" key="2">
    <citation type="submission" date="2021-04" db="EMBL/GenBank/DDBJ databases">
        <authorList>
            <person name="Podell S."/>
        </authorList>
    </citation>
    <scope>NUCLEOTIDE SEQUENCE</scope>
    <source>
        <strain evidence="4">Hildebrandi</strain>
    </source>
</reference>
<keyword evidence="2" id="KW-0732">Signal</keyword>
<dbReference type="SMART" id="SM00554">
    <property type="entry name" value="FAS1"/>
    <property type="match status" value="2"/>
</dbReference>
<reference evidence="4" key="1">
    <citation type="journal article" date="2021" name="Sci. Rep.">
        <title>Diploid genomic architecture of Nitzschia inconspicua, an elite biomass production diatom.</title>
        <authorList>
            <person name="Oliver A."/>
            <person name="Podell S."/>
            <person name="Pinowska A."/>
            <person name="Traller J.C."/>
            <person name="Smith S.R."/>
            <person name="McClure R."/>
            <person name="Beliaev A."/>
            <person name="Bohutskyi P."/>
            <person name="Hill E.A."/>
            <person name="Rabines A."/>
            <person name="Zheng H."/>
            <person name="Allen L.Z."/>
            <person name="Kuo A."/>
            <person name="Grigoriev I.V."/>
            <person name="Allen A.E."/>
            <person name="Hazlebeck D."/>
            <person name="Allen E.E."/>
        </authorList>
    </citation>
    <scope>NUCLEOTIDE SEQUENCE</scope>
    <source>
        <strain evidence="4">Hildebrandi</strain>
    </source>
</reference>
<dbReference type="PANTHER" id="PTHR10900:SF77">
    <property type="entry name" value="FI19380P1"/>
    <property type="match status" value="1"/>
</dbReference>
<feature type="signal peptide" evidence="2">
    <location>
        <begin position="1"/>
        <end position="32"/>
    </location>
</feature>
<dbReference type="Proteomes" id="UP000693970">
    <property type="component" value="Unassembled WGS sequence"/>
</dbReference>
<feature type="domain" description="FAS1" evidence="3">
    <location>
        <begin position="181"/>
        <end position="315"/>
    </location>
</feature>